<evidence type="ECO:0000313" key="2">
    <source>
        <dbReference type="EMBL" id="NEZ46556.1"/>
    </source>
</evidence>
<sequence>MLKEINKIHKNLKYEKKKALTLLEVVISISIISLLIVPVLTMFFQSSKANKNSEDKQKAIYVAQKYTEKAKMDREIFIDNKTGMYKTEFTNKQDKEIPKNFKVEKTIKEEEEYKFKSSNNKKKIKDIMYDGKLKIKRVQNENKMEFYNSYSTVSLDSVNIKNNNIVEIVNEKHKIKVNLTDNKFKSLKTPIIIEKNSDNSKEKASNLIIYFENDTKCNLKVKAENKEEEELRLYFLQKPDFSSNYTVENKLGKVKTYNNIMVNNKKYKNNTRLYKVRVKVFDIDQNKVLEDIISYINVEE</sequence>
<proteinExistence type="predicted"/>
<gene>
    <name evidence="2" type="ORF">FDF74_04915</name>
</gene>
<evidence type="ECO:0008006" key="4">
    <source>
        <dbReference type="Google" id="ProtNLM"/>
    </source>
</evidence>
<keyword evidence="1" id="KW-1133">Transmembrane helix</keyword>
<keyword evidence="3" id="KW-1185">Reference proteome</keyword>
<keyword evidence="1" id="KW-0812">Transmembrane</keyword>
<feature type="transmembrane region" description="Helical" evidence="1">
    <location>
        <begin position="21"/>
        <end position="44"/>
    </location>
</feature>
<dbReference type="RefSeq" id="WP_163248810.1">
    <property type="nucleotide sequence ID" value="NZ_SXDP01000002.1"/>
</dbReference>
<dbReference type="AlphaFoldDB" id="A0A6M0R8L0"/>
<protein>
    <recommendedName>
        <fullName evidence="4">Prepilin-type N-terminal cleavage/methylation domain-containing protein</fullName>
    </recommendedName>
</protein>
<comment type="caution">
    <text evidence="2">The sequence shown here is derived from an EMBL/GenBank/DDBJ whole genome shotgun (WGS) entry which is preliminary data.</text>
</comment>
<keyword evidence="1" id="KW-0472">Membrane</keyword>
<evidence type="ECO:0000256" key="1">
    <source>
        <dbReference type="SAM" id="Phobius"/>
    </source>
</evidence>
<name>A0A6M0R8L0_9CLOT</name>
<reference evidence="2 3" key="1">
    <citation type="submission" date="2019-04" db="EMBL/GenBank/DDBJ databases">
        <title>Genome sequencing of Clostridium botulinum Groups I-IV and Clostridium butyricum.</title>
        <authorList>
            <person name="Brunt J."/>
            <person name="Van Vliet A.H.M."/>
            <person name="Stringer S.C."/>
            <person name="Carter A.T."/>
            <person name="Peck M.W."/>
        </authorList>
    </citation>
    <scope>NUCLEOTIDE SEQUENCE [LARGE SCALE GENOMIC DNA]</scope>
    <source>
        <strain evidence="2 3">IFR 18/094</strain>
    </source>
</reference>
<dbReference type="Proteomes" id="UP000473885">
    <property type="component" value="Unassembled WGS sequence"/>
</dbReference>
<evidence type="ECO:0000313" key="3">
    <source>
        <dbReference type="Proteomes" id="UP000473885"/>
    </source>
</evidence>
<dbReference type="EMBL" id="SXDP01000002">
    <property type="protein sequence ID" value="NEZ46556.1"/>
    <property type="molecule type" value="Genomic_DNA"/>
</dbReference>
<accession>A0A6M0R8L0</accession>
<organism evidence="2 3">
    <name type="scientific">Clostridium niameyense</name>
    <dbReference type="NCBI Taxonomy" id="1622073"/>
    <lineage>
        <taxon>Bacteria</taxon>
        <taxon>Bacillati</taxon>
        <taxon>Bacillota</taxon>
        <taxon>Clostridia</taxon>
        <taxon>Eubacteriales</taxon>
        <taxon>Clostridiaceae</taxon>
        <taxon>Clostridium</taxon>
    </lineage>
</organism>